<evidence type="ECO:0000256" key="4">
    <source>
        <dbReference type="ARBA" id="ARBA00022801"/>
    </source>
</evidence>
<dbReference type="InterPro" id="IPR002934">
    <property type="entry name" value="Polymerase_NTP_transf_dom"/>
</dbReference>
<feature type="domain" description="HD" evidence="9">
    <location>
        <begin position="436"/>
        <end position="552"/>
    </location>
</feature>
<dbReference type="CDD" id="cd00077">
    <property type="entry name" value="HDc"/>
    <property type="match status" value="1"/>
</dbReference>
<dbReference type="InterPro" id="IPR006674">
    <property type="entry name" value="HD_domain"/>
</dbReference>
<dbReference type="PANTHER" id="PTHR47320">
    <property type="entry name" value="BIFUNCTIONAL URIDYLYLTRANSFERASE/URIDYLYL-REMOVING ENZYME"/>
    <property type="match status" value="1"/>
</dbReference>
<gene>
    <name evidence="7 10" type="primary">glnD</name>
    <name evidence="10" type="ORF">FIT61_03445</name>
</gene>
<dbReference type="InterPro" id="IPR002912">
    <property type="entry name" value="ACT_dom"/>
</dbReference>
<dbReference type="NCBIfam" id="TIGR01693">
    <property type="entry name" value="UTase_glnD"/>
    <property type="match status" value="1"/>
</dbReference>
<keyword evidence="11" id="KW-1185">Reference proteome</keyword>
<comment type="domain">
    <text evidence="7">Has four distinct domains: an N-terminal nucleotidyltransferase (NT) domain responsible for UTase activity, a central HD domain that encodes UR activity, and two C-terminal ACT domains that seem to have a role in glutamine sensing.</text>
</comment>
<dbReference type="Pfam" id="PF08335">
    <property type="entry name" value="GlnD_UR_UTase"/>
    <property type="match status" value="1"/>
</dbReference>
<evidence type="ECO:0000313" key="10">
    <source>
        <dbReference type="EMBL" id="QDD13505.1"/>
    </source>
</evidence>
<dbReference type="Gene3D" id="1.10.3210.10">
    <property type="entry name" value="Hypothetical protein af1432"/>
    <property type="match status" value="1"/>
</dbReference>
<dbReference type="PROSITE" id="PS51671">
    <property type="entry name" value="ACT"/>
    <property type="match status" value="2"/>
</dbReference>
<dbReference type="AlphaFoldDB" id="A0AAE6FST4"/>
<dbReference type="InterPro" id="IPR010043">
    <property type="entry name" value="UTase/UR"/>
</dbReference>
<evidence type="ECO:0000256" key="6">
    <source>
        <dbReference type="ARBA" id="ARBA00023268"/>
    </source>
</evidence>
<keyword evidence="4 7" id="KW-0378">Hydrolase</keyword>
<accession>A0AAE6FST4</accession>
<dbReference type="GO" id="GO:0006808">
    <property type="term" value="P:regulation of nitrogen utilization"/>
    <property type="evidence" value="ECO:0007669"/>
    <property type="project" value="UniProtKB-UniRule"/>
</dbReference>
<evidence type="ECO:0000256" key="5">
    <source>
        <dbReference type="ARBA" id="ARBA00022842"/>
    </source>
</evidence>
<feature type="domain" description="ACT" evidence="8">
    <location>
        <begin position="675"/>
        <end position="753"/>
    </location>
</feature>
<dbReference type="KEGG" id="mrk:FIT61_03445"/>
<dbReference type="PIRSF" id="PIRSF006288">
    <property type="entry name" value="PII_uridyltransf"/>
    <property type="match status" value="1"/>
</dbReference>
<feature type="region of interest" description="Uridylyl-removing" evidence="7">
    <location>
        <begin position="316"/>
        <end position="674"/>
    </location>
</feature>
<keyword evidence="1 7" id="KW-0808">Transferase</keyword>
<dbReference type="EC" id="2.7.7.59" evidence="7"/>
<dbReference type="EC" id="3.1.4.-" evidence="7"/>
<dbReference type="Pfam" id="PF01909">
    <property type="entry name" value="NTP_transf_2"/>
    <property type="match status" value="1"/>
</dbReference>
<feature type="domain" description="ACT" evidence="8">
    <location>
        <begin position="784"/>
        <end position="853"/>
    </location>
</feature>
<proteinExistence type="inferred from homology"/>
<organism evidence="10 11">
    <name type="scientific">Candidatus Methylopumilus rimovensis</name>
    <dbReference type="NCBI Taxonomy" id="2588535"/>
    <lineage>
        <taxon>Bacteria</taxon>
        <taxon>Pseudomonadati</taxon>
        <taxon>Pseudomonadota</taxon>
        <taxon>Betaproteobacteria</taxon>
        <taxon>Nitrosomonadales</taxon>
        <taxon>Methylophilaceae</taxon>
        <taxon>Candidatus Methylopumilus</taxon>
    </lineage>
</organism>
<keyword evidence="5 7" id="KW-0460">Magnesium</keyword>
<name>A0AAE6FST4_9PROT</name>
<dbReference type="InterPro" id="IPR013546">
    <property type="entry name" value="PII_UdlTrfase/GS_AdlTrfase"/>
</dbReference>
<reference evidence="10 11" key="1">
    <citation type="journal article" date="2019" name="ISME J.">
        <title>Evolution in action: habitat transition from sediment to the pelagial leads to genome streamlining in Methylophilaceae.</title>
        <authorList>
            <person name="Salcher M."/>
            <person name="Schaefle D."/>
            <person name="Kaspar M."/>
            <person name="Neuenschwander S.M."/>
            <person name="Ghai R."/>
        </authorList>
    </citation>
    <scope>NUCLEOTIDE SEQUENCE [LARGE SCALE GENOMIC DNA]</scope>
    <source>
        <strain evidence="10 11">MMS-RI-1</strain>
    </source>
</reference>
<dbReference type="PROSITE" id="PS51831">
    <property type="entry name" value="HD"/>
    <property type="match status" value="1"/>
</dbReference>
<dbReference type="CDD" id="cd04900">
    <property type="entry name" value="ACT_UUR-like_1"/>
    <property type="match status" value="1"/>
</dbReference>
<dbReference type="Pfam" id="PF01966">
    <property type="entry name" value="HD"/>
    <property type="match status" value="1"/>
</dbReference>
<dbReference type="SMART" id="SM00471">
    <property type="entry name" value="HDc"/>
    <property type="match status" value="1"/>
</dbReference>
<evidence type="ECO:0000256" key="7">
    <source>
        <dbReference type="HAMAP-Rule" id="MF_00277"/>
    </source>
</evidence>
<dbReference type="GO" id="GO:0008773">
    <property type="term" value="F:[protein-PII] uridylyltransferase activity"/>
    <property type="evidence" value="ECO:0007669"/>
    <property type="project" value="UniProtKB-UniRule"/>
</dbReference>
<protein>
    <recommendedName>
        <fullName evidence="7">Bifunctional uridylyltransferase/uridylyl-removing enzyme</fullName>
        <shortName evidence="7">UTase/UR</shortName>
    </recommendedName>
    <alternativeName>
        <fullName evidence="7">Bifunctional [protein-PII] modification enzyme</fullName>
    </alternativeName>
    <alternativeName>
        <fullName evidence="7">Bifunctional nitrogen sensor protein</fullName>
    </alternativeName>
    <domain>
        <recommendedName>
            <fullName evidence="7">[Protein-PII] uridylyltransferase</fullName>
            <shortName evidence="7">PII uridylyltransferase</shortName>
            <shortName evidence="7">UTase</shortName>
            <ecNumber evidence="7">2.7.7.59</ecNumber>
        </recommendedName>
    </domain>
    <domain>
        <recommendedName>
            <fullName evidence="7">[Protein-PII]-UMP uridylyl-removing enzyme</fullName>
            <shortName evidence="7">UR</shortName>
            <ecNumber evidence="7">3.1.4.-</ecNumber>
        </recommendedName>
    </domain>
</protein>
<comment type="function">
    <text evidence="7">Modifies, by uridylylation and deuridylylation, the PII regulatory proteins (GlnB and homologs), in response to the nitrogen status of the cell that GlnD senses through the glutamine level. Under low glutamine levels, catalyzes the conversion of the PII proteins and UTP to PII-UMP and PPi, while under higher glutamine levels, GlnD hydrolyzes PII-UMP to PII and UMP (deuridylylation). Thus, controls uridylylation state and activity of the PII proteins, and plays an important role in the regulation of nitrogen metabolism.</text>
</comment>
<dbReference type="EMBL" id="CP040986">
    <property type="protein sequence ID" value="QDD13505.1"/>
    <property type="molecule type" value="Genomic_DNA"/>
</dbReference>
<dbReference type="PANTHER" id="PTHR47320:SF1">
    <property type="entry name" value="BIFUNCTIONAL URIDYLYLTRANSFERASE_URIDYLYL-REMOVING ENZYME"/>
    <property type="match status" value="1"/>
</dbReference>
<dbReference type="HAMAP" id="MF_00277">
    <property type="entry name" value="PII_uridylyl_transf"/>
    <property type="match status" value="1"/>
</dbReference>
<evidence type="ECO:0000256" key="2">
    <source>
        <dbReference type="ARBA" id="ARBA00022695"/>
    </source>
</evidence>
<evidence type="ECO:0000256" key="3">
    <source>
        <dbReference type="ARBA" id="ARBA00022737"/>
    </source>
</evidence>
<dbReference type="CDD" id="cd05401">
    <property type="entry name" value="NT_GlnE_GlnD_like"/>
    <property type="match status" value="1"/>
</dbReference>
<evidence type="ECO:0000259" key="8">
    <source>
        <dbReference type="PROSITE" id="PS51671"/>
    </source>
</evidence>
<dbReference type="Gene3D" id="3.30.70.260">
    <property type="match status" value="1"/>
</dbReference>
<dbReference type="SUPFAM" id="SSF55021">
    <property type="entry name" value="ACT-like"/>
    <property type="match status" value="1"/>
</dbReference>
<evidence type="ECO:0000256" key="1">
    <source>
        <dbReference type="ARBA" id="ARBA00022679"/>
    </source>
</evidence>
<comment type="catalytic activity">
    <reaction evidence="7">
        <text>[protein-PII]-uridylyl-L-tyrosine + H2O = [protein-PII]-L-tyrosine + UMP + H(+)</text>
        <dbReference type="Rhea" id="RHEA:48600"/>
        <dbReference type="Rhea" id="RHEA-COMP:12147"/>
        <dbReference type="Rhea" id="RHEA-COMP:12148"/>
        <dbReference type="ChEBI" id="CHEBI:15377"/>
        <dbReference type="ChEBI" id="CHEBI:15378"/>
        <dbReference type="ChEBI" id="CHEBI:46858"/>
        <dbReference type="ChEBI" id="CHEBI:57865"/>
        <dbReference type="ChEBI" id="CHEBI:90602"/>
    </reaction>
</comment>
<comment type="activity regulation">
    <text evidence="7">Uridylyltransferase (UTase) activity is inhibited by glutamine, while glutamine activates uridylyl-removing (UR) activity.</text>
</comment>
<dbReference type="InterPro" id="IPR043519">
    <property type="entry name" value="NT_sf"/>
</dbReference>
<evidence type="ECO:0000259" key="9">
    <source>
        <dbReference type="PROSITE" id="PS51831"/>
    </source>
</evidence>
<dbReference type="Proteomes" id="UP000312102">
    <property type="component" value="Chromosome"/>
</dbReference>
<dbReference type="InterPro" id="IPR003607">
    <property type="entry name" value="HD/PDEase_dom"/>
</dbReference>
<dbReference type="Gene3D" id="3.30.460.10">
    <property type="entry name" value="Beta Polymerase, domain 2"/>
    <property type="match status" value="1"/>
</dbReference>
<keyword evidence="2 7" id="KW-0548">Nucleotidyltransferase</keyword>
<keyword evidence="6 7" id="KW-0511">Multifunctional enzyme</keyword>
<dbReference type="GO" id="GO:0008081">
    <property type="term" value="F:phosphoric diester hydrolase activity"/>
    <property type="evidence" value="ECO:0007669"/>
    <property type="project" value="UniProtKB-UniRule"/>
</dbReference>
<dbReference type="CDD" id="cd04873">
    <property type="entry name" value="ACT_UUR-ACR-like"/>
    <property type="match status" value="1"/>
</dbReference>
<evidence type="ECO:0000313" key="11">
    <source>
        <dbReference type="Proteomes" id="UP000312102"/>
    </source>
</evidence>
<dbReference type="SUPFAM" id="SSF81301">
    <property type="entry name" value="Nucleotidyltransferase"/>
    <property type="match status" value="1"/>
</dbReference>
<comment type="cofactor">
    <cofactor evidence="7">
        <name>Mg(2+)</name>
        <dbReference type="ChEBI" id="CHEBI:18420"/>
    </cofactor>
</comment>
<comment type="similarity">
    <text evidence="7">Belongs to the GlnD family.</text>
</comment>
<keyword evidence="3" id="KW-0677">Repeat</keyword>
<sequence>MLIQKEILNLKKEIALNELSLIKAFLKKRDGQSYLDNHSLLIDKVLKKLWDGLEFKNSASLIACGGYGRKELFPYSDIDLLILIPKNLNKSLSQKIEQFITLAWDLGLRIGHSVRNITETKREIKKDITVQTNLLESRCLIGDKGLFRELKKIVNETLIPIHFYEGKIKEQALRHQKYNQSAYQLEPNIKESPGGLRDLQMIQWIGKSHIPRFNLQKLNQRKDLDKQNFQKLINTELFIKNLRILLHITAKQNEDRLLFDYQNQLGLLLNYKNSPHKKRSELFMRDFYKAINFTTYINEVLLKKLNPKKITKPRKIENSEFLIVMDGHLEIGSNFKNKSITPHIFDVFITFQNHTSLKSLGPKLMMLLQNSSKEINEAFRKNKKQQEKFLSILKSDKKVNRTLRIMNKCNLIGAYIPAFGKIVGQMQHDLFHIYTVDEHILNVIRNLRRFAKDELKHEFPDCYDLFKNYKKKYVLYLAALFHDIAKGRGGDHSELGAKDVDEFSKLNHLPPEDHKIIKWLVKSHLIMSHTAQKLDLSDPRIIEDFAKKVTNKENLISLYLLTVADIRATSPYVWNQWKAILLKNLFNYTLNYLEQDKLSHEDSITKRKEKAALILEHYNIKNHHYKVLWENFGKNYFYKYTEEEIAWQTRLLFSHTAPTKPIIRVRHRSNGEGIEVLIYQKNSAHIFNKTCHFFDEIGYNIAAAKIFTTQHNYALNLFDLLDANPKSVSYEGLFKFIEKELTSRFESHKENKPTKLSERSRQATHHSFDTKISISQIEQSTTYQLDIITDDRNGLLSLISDQLSKQDISINDAKINTLGSRVEDTFLITYKNNQALKKIKKDSLVKRLRELIE</sequence>
<dbReference type="SUPFAM" id="SSF109604">
    <property type="entry name" value="HD-domain/PDEase-like"/>
    <property type="match status" value="1"/>
</dbReference>
<dbReference type="InterPro" id="IPR045865">
    <property type="entry name" value="ACT-like_dom_sf"/>
</dbReference>
<comment type="catalytic activity">
    <reaction evidence="7">
        <text>[protein-PII]-L-tyrosine + UTP = [protein-PII]-uridylyl-L-tyrosine + diphosphate</text>
        <dbReference type="Rhea" id="RHEA:13673"/>
        <dbReference type="Rhea" id="RHEA-COMP:12147"/>
        <dbReference type="Rhea" id="RHEA-COMP:12148"/>
        <dbReference type="ChEBI" id="CHEBI:33019"/>
        <dbReference type="ChEBI" id="CHEBI:46398"/>
        <dbReference type="ChEBI" id="CHEBI:46858"/>
        <dbReference type="ChEBI" id="CHEBI:90602"/>
        <dbReference type="EC" id="2.7.7.59"/>
    </reaction>
</comment>
<feature type="region of interest" description="Uridylyltransferase" evidence="7">
    <location>
        <begin position="1"/>
        <end position="315"/>
    </location>
</feature>